<dbReference type="AlphaFoldDB" id="A0A0G4HD41"/>
<gene>
    <name evidence="2" type="ORF">Cvel_26183</name>
</gene>
<feature type="compositionally biased region" description="Pro residues" evidence="1">
    <location>
        <begin position="99"/>
        <end position="108"/>
    </location>
</feature>
<dbReference type="VEuPathDB" id="CryptoDB:Cvel_26183"/>
<evidence type="ECO:0000313" key="2">
    <source>
        <dbReference type="EMBL" id="CEM41683.1"/>
    </source>
</evidence>
<reference evidence="2" key="1">
    <citation type="submission" date="2014-11" db="EMBL/GenBank/DDBJ databases">
        <authorList>
            <person name="Otto D Thomas"/>
            <person name="Naeem Raeece"/>
        </authorList>
    </citation>
    <scope>NUCLEOTIDE SEQUENCE</scope>
</reference>
<accession>A0A0G4HD41</accession>
<feature type="region of interest" description="Disordered" evidence="1">
    <location>
        <begin position="1"/>
        <end position="186"/>
    </location>
</feature>
<feature type="compositionally biased region" description="Basic and acidic residues" evidence="1">
    <location>
        <begin position="109"/>
        <end position="146"/>
    </location>
</feature>
<evidence type="ECO:0000256" key="1">
    <source>
        <dbReference type="SAM" id="MobiDB-lite"/>
    </source>
</evidence>
<feature type="compositionally biased region" description="Polar residues" evidence="1">
    <location>
        <begin position="26"/>
        <end position="35"/>
    </location>
</feature>
<feature type="compositionally biased region" description="Basic and acidic residues" evidence="1">
    <location>
        <begin position="75"/>
        <end position="92"/>
    </location>
</feature>
<dbReference type="EMBL" id="CDMZ01002288">
    <property type="protein sequence ID" value="CEM41683.1"/>
    <property type="molecule type" value="Genomic_DNA"/>
</dbReference>
<feature type="region of interest" description="Disordered" evidence="1">
    <location>
        <begin position="293"/>
        <end position="336"/>
    </location>
</feature>
<protein>
    <submittedName>
        <fullName evidence="2">Uncharacterized protein</fullName>
    </submittedName>
</protein>
<organism evidence="2">
    <name type="scientific">Chromera velia CCMP2878</name>
    <dbReference type="NCBI Taxonomy" id="1169474"/>
    <lineage>
        <taxon>Eukaryota</taxon>
        <taxon>Sar</taxon>
        <taxon>Alveolata</taxon>
        <taxon>Colpodellida</taxon>
        <taxon>Chromeraceae</taxon>
        <taxon>Chromera</taxon>
    </lineage>
</organism>
<sequence>MHHHKQSPAPSFPFPPQQQWEHTRPSTDLPSSSSVDFAHGPLPLGGSSHRGAADQQADEVLEFPPLPPQPAVDCRLLERGNIERERQEKTAERGWGYGAPPPPPPPSRSPHDQSTRARVPAPEHPRDILGRTLPEEAPERRSESESCRPPTLLYPHEHPPPARSPCTNVDPPPHFPPATATAISTPNPLAPLAAEKVHTDWFGDKRQQRELEKEKVDPGLGLLGATVGGGIHSAAADKIVSPNHHPGGGNHLRISGSSSLLPGEGPNSFLPRDHQVLLGGGGGDLRTSFDLSLSQSQTEEEHGGREDYRLHMQNFQEEHHQQHQPHQDADQPDYFIFPPYL</sequence>
<feature type="compositionally biased region" description="Basic and acidic residues" evidence="1">
    <location>
        <begin position="299"/>
        <end position="329"/>
    </location>
</feature>
<feature type="region of interest" description="Disordered" evidence="1">
    <location>
        <begin position="243"/>
        <end position="268"/>
    </location>
</feature>
<name>A0A0G4HD41_9ALVE</name>
<feature type="compositionally biased region" description="Low complexity" evidence="1">
    <location>
        <begin position="255"/>
        <end position="268"/>
    </location>
</feature>
<proteinExistence type="predicted"/>